<dbReference type="InterPro" id="IPR011333">
    <property type="entry name" value="SKP1/BTB/POZ_sf"/>
</dbReference>
<keyword evidence="4" id="KW-1185">Reference proteome</keyword>
<proteinExistence type="predicted"/>
<dbReference type="PROSITE" id="PS50097">
    <property type="entry name" value="BTB"/>
    <property type="match status" value="1"/>
</dbReference>
<dbReference type="CDD" id="cd18186">
    <property type="entry name" value="BTB_POZ_ZBTB_KLHL-like"/>
    <property type="match status" value="1"/>
</dbReference>
<dbReference type="OrthoDB" id="10597273at2759"/>
<feature type="compositionally biased region" description="Low complexity" evidence="1">
    <location>
        <begin position="331"/>
        <end position="341"/>
    </location>
</feature>
<feature type="compositionally biased region" description="Low complexity" evidence="1">
    <location>
        <begin position="139"/>
        <end position="173"/>
    </location>
</feature>
<feature type="compositionally biased region" description="Pro residues" evidence="1">
    <location>
        <begin position="518"/>
        <end position="533"/>
    </location>
</feature>
<organism evidence="3 4">
    <name type="scientific">Gonapodya prolifera (strain JEL478)</name>
    <name type="common">Monoblepharis prolifera</name>
    <dbReference type="NCBI Taxonomy" id="1344416"/>
    <lineage>
        <taxon>Eukaryota</taxon>
        <taxon>Fungi</taxon>
        <taxon>Fungi incertae sedis</taxon>
        <taxon>Chytridiomycota</taxon>
        <taxon>Chytridiomycota incertae sedis</taxon>
        <taxon>Monoblepharidomycetes</taxon>
        <taxon>Monoblepharidales</taxon>
        <taxon>Gonapodyaceae</taxon>
        <taxon>Gonapodya</taxon>
    </lineage>
</organism>
<evidence type="ECO:0000313" key="3">
    <source>
        <dbReference type="EMBL" id="KXS14754.1"/>
    </source>
</evidence>
<feature type="region of interest" description="Disordered" evidence="1">
    <location>
        <begin position="918"/>
        <end position="1034"/>
    </location>
</feature>
<evidence type="ECO:0000313" key="4">
    <source>
        <dbReference type="Proteomes" id="UP000070544"/>
    </source>
</evidence>
<feature type="compositionally biased region" description="Basic and acidic residues" evidence="1">
    <location>
        <begin position="952"/>
        <end position="968"/>
    </location>
</feature>
<feature type="compositionally biased region" description="Basic and acidic residues" evidence="1">
    <location>
        <begin position="1014"/>
        <end position="1023"/>
    </location>
</feature>
<feature type="compositionally biased region" description="Low complexity" evidence="1">
    <location>
        <begin position="416"/>
        <end position="426"/>
    </location>
</feature>
<dbReference type="EMBL" id="KQ965767">
    <property type="protein sequence ID" value="KXS14754.1"/>
    <property type="molecule type" value="Genomic_DNA"/>
</dbReference>
<feature type="compositionally biased region" description="Gly residues" evidence="1">
    <location>
        <begin position="68"/>
        <end position="84"/>
    </location>
</feature>
<evidence type="ECO:0000259" key="2">
    <source>
        <dbReference type="PROSITE" id="PS50097"/>
    </source>
</evidence>
<dbReference type="AlphaFoldDB" id="A0A139ADT5"/>
<name>A0A139ADT5_GONPJ</name>
<feature type="region of interest" description="Disordered" evidence="1">
    <location>
        <begin position="125"/>
        <end position="173"/>
    </location>
</feature>
<feature type="region of interest" description="Disordered" evidence="1">
    <location>
        <begin position="68"/>
        <end position="109"/>
    </location>
</feature>
<dbReference type="InterPro" id="IPR000210">
    <property type="entry name" value="BTB/POZ_dom"/>
</dbReference>
<accession>A0A139ADT5</accession>
<protein>
    <recommendedName>
        <fullName evidence="2">BTB domain-containing protein</fullName>
    </recommendedName>
</protein>
<feature type="compositionally biased region" description="Pro residues" evidence="1">
    <location>
        <begin position="838"/>
        <end position="858"/>
    </location>
</feature>
<feature type="region of interest" description="Disordered" evidence="1">
    <location>
        <begin position="786"/>
        <end position="882"/>
    </location>
</feature>
<sequence length="1034" mass="106150">MLSTAVVPPLLMGQGEAKARGVGVAGGHGGDGGGMAARREEEISVRGGGGGGDSDSGPLVMTLQSVRGGPGSGPGGGFSIGGDGSAAVSVSREAGGRVAEGADGESPGLAATSTLHAHVQTIPTMGHSAHTGHGGQTGPSGQSGQASHTGQSGHTGNSTTTGHSTQQSRSRSSLYRRNGFHVFLKSAKWADVLLKIKTSDNKMTTVPAHRLVLGWRSHFFEDLFNHAPKEFSQKGLPVYQLPILPPHRAMHEVVGKILWALYTLDEALPQPQPFFPPPTAEVPRKWDEVIGVVRVAALLELPHYVDEAQTIIDEALAEKVAVVEAPAPVHTATPVPATSAPPRHPTPPSGDRLSQSSNSSKSGNQPTKLSSDKASIHSNGPPSISDGHSPITPPAITRTATPPVNPPASIPPPSPSQGVPPGRPQSTRSTTSLADKPKQFPLAAEAETASLAPDWEPDSPVETESLGAFTQDPVPRTSTPSVPLPSTSTPAVPAAATAVPSSTPAPPTTTPREDATLKPPPRRTPQPPPPPSPATLLVIALEARAWDLPNLHLRASRRLASLLCPPTCPDALLASAPPEALSLAIPCVPDHTRFALVRRYLAARKAHAQPVHPDARAGLWGQVDFSRAPVADLEAGFDDASVPVTNILDAACAVAGRDPSILSGASLDLVTATLEHGVGSGALSPPEQYRLVRAWAIRNRDLASGDAAQAVEGLWRSVEFERFEITELEVASRERVAPADVVMEAMLGRLKSSHPISDSTSYQGPLFPGYHAPAPQMPYRSMSSLALRQNPGPAQAHVAPIRPDSAQGSGPGGPGSPSLGAVGSSGGNGGNSVFPFPTTAPAPLPPIKPPRSQPPVGPPTASGQGGDGYAKPGSASVLSETDPAELASSLIAAHAPRLGGSGTGGAVGNIPVSQAFSAPDVLSSSPPGPATPTGFKRGPSYADLSSPQPVIDEGRNLRRSGRASEDHGLSGSEQTVPSPTGWGTMPRGGLQSARPSTTSMSGRPSLVGFGGGSTREDGEEGKRGAKRFGIFGGM</sequence>
<dbReference type="Gene3D" id="3.30.710.10">
    <property type="entry name" value="Potassium Channel Kv1.1, Chain A"/>
    <property type="match status" value="1"/>
</dbReference>
<gene>
    <name evidence="3" type="ORF">M427DRAFT_32958</name>
</gene>
<feature type="region of interest" description="Disordered" evidence="1">
    <location>
        <begin position="449"/>
        <end position="534"/>
    </location>
</feature>
<feature type="compositionally biased region" description="Low complexity" evidence="1">
    <location>
        <begin position="473"/>
        <end position="502"/>
    </location>
</feature>
<feature type="domain" description="BTB" evidence="2">
    <location>
        <begin position="190"/>
        <end position="270"/>
    </location>
</feature>
<dbReference type="Proteomes" id="UP000070544">
    <property type="component" value="Unassembled WGS sequence"/>
</dbReference>
<feature type="compositionally biased region" description="Low complexity" evidence="1">
    <location>
        <begin position="354"/>
        <end position="365"/>
    </location>
</feature>
<feature type="region of interest" description="Disordered" evidence="1">
    <location>
        <begin position="331"/>
        <end position="437"/>
    </location>
</feature>
<feature type="compositionally biased region" description="Pro residues" evidence="1">
    <location>
        <begin position="403"/>
        <end position="415"/>
    </location>
</feature>
<reference evidence="3 4" key="1">
    <citation type="journal article" date="2015" name="Genome Biol. Evol.">
        <title>Phylogenomic analyses indicate that early fungi evolved digesting cell walls of algal ancestors of land plants.</title>
        <authorList>
            <person name="Chang Y."/>
            <person name="Wang S."/>
            <person name="Sekimoto S."/>
            <person name="Aerts A.L."/>
            <person name="Choi C."/>
            <person name="Clum A."/>
            <person name="LaButti K.M."/>
            <person name="Lindquist E.A."/>
            <person name="Yee Ngan C."/>
            <person name="Ohm R.A."/>
            <person name="Salamov A.A."/>
            <person name="Grigoriev I.V."/>
            <person name="Spatafora J.W."/>
            <person name="Berbee M.L."/>
        </authorList>
    </citation>
    <scope>NUCLEOTIDE SEQUENCE [LARGE SCALE GENOMIC DNA]</scope>
    <source>
        <strain evidence="3 4">JEL478</strain>
    </source>
</reference>
<evidence type="ECO:0000256" key="1">
    <source>
        <dbReference type="SAM" id="MobiDB-lite"/>
    </source>
</evidence>
<dbReference type="OMA" id="KSAKWAD"/>
<dbReference type="SUPFAM" id="SSF54695">
    <property type="entry name" value="POZ domain"/>
    <property type="match status" value="1"/>
</dbReference>
<dbReference type="Pfam" id="PF00651">
    <property type="entry name" value="BTB"/>
    <property type="match status" value="1"/>
</dbReference>
<feature type="compositionally biased region" description="Polar residues" evidence="1">
    <location>
        <begin position="993"/>
        <end position="1002"/>
    </location>
</feature>